<dbReference type="SUPFAM" id="SSF88659">
    <property type="entry name" value="Sigma3 and sigma4 domains of RNA polymerase sigma factors"/>
    <property type="match status" value="1"/>
</dbReference>
<evidence type="ECO:0000313" key="2">
    <source>
        <dbReference type="EMBL" id="ANZ44630.1"/>
    </source>
</evidence>
<evidence type="ECO:0000313" key="3">
    <source>
        <dbReference type="Proteomes" id="UP000093044"/>
    </source>
</evidence>
<dbReference type="InterPro" id="IPR013324">
    <property type="entry name" value="RNA_pol_sigma_r3/r4-like"/>
</dbReference>
<dbReference type="AlphaFoldDB" id="A0A1B2I3S0"/>
<dbReference type="InterPro" id="IPR007630">
    <property type="entry name" value="RNA_pol_sigma70_r4"/>
</dbReference>
<protein>
    <recommendedName>
        <fullName evidence="1">RNA polymerase sigma-70 region 4 domain-containing protein</fullName>
    </recommendedName>
</protein>
<accession>A0A1B2I3S0</accession>
<sequence length="152" mass="17415">MLTTEQIAAADRARDRLLDLNEEMDEDYARTKAIFQAVRLFDSLGLRDVADALEEIVCLEAVSRGRVGARLMRDLKALLDGIYGPFSRLSAEERSVLALRYWRKLDVAAVARELTFSERNVYRVTSRALGRLYRPVLEVQGLLEDWRVGRLK</sequence>
<proteinExistence type="predicted"/>
<name>A0A1B2I3S0_9BACT</name>
<dbReference type="KEGG" id="cpor:BED41_05715"/>
<dbReference type="EMBL" id="CP016757">
    <property type="protein sequence ID" value="ANZ44630.1"/>
    <property type="molecule type" value="Genomic_DNA"/>
</dbReference>
<dbReference type="GO" id="GO:0006352">
    <property type="term" value="P:DNA-templated transcription initiation"/>
    <property type="evidence" value="ECO:0007669"/>
    <property type="project" value="InterPro"/>
</dbReference>
<feature type="domain" description="RNA polymerase sigma-70 region 4" evidence="1">
    <location>
        <begin position="87"/>
        <end position="133"/>
    </location>
</feature>
<dbReference type="GO" id="GO:0003700">
    <property type="term" value="F:DNA-binding transcription factor activity"/>
    <property type="evidence" value="ECO:0007669"/>
    <property type="project" value="InterPro"/>
</dbReference>
<reference evidence="2" key="1">
    <citation type="submission" date="2016-08" db="EMBL/GenBank/DDBJ databases">
        <title>Complete genome of Cloacibacillus porcorum.</title>
        <authorList>
            <person name="Looft T."/>
            <person name="Bayles D.O."/>
            <person name="Alt D.P."/>
        </authorList>
    </citation>
    <scope>NUCLEOTIDE SEQUENCE [LARGE SCALE GENOMIC DNA]</scope>
    <source>
        <strain evidence="2">CL-84</strain>
    </source>
</reference>
<dbReference type="Pfam" id="PF04545">
    <property type="entry name" value="Sigma70_r4"/>
    <property type="match status" value="1"/>
</dbReference>
<dbReference type="InterPro" id="IPR036388">
    <property type="entry name" value="WH-like_DNA-bd_sf"/>
</dbReference>
<dbReference type="STRING" id="1197717.BED41_05715"/>
<dbReference type="Gene3D" id="1.10.10.10">
    <property type="entry name" value="Winged helix-like DNA-binding domain superfamily/Winged helix DNA-binding domain"/>
    <property type="match status" value="1"/>
</dbReference>
<dbReference type="Proteomes" id="UP000093044">
    <property type="component" value="Chromosome"/>
</dbReference>
<gene>
    <name evidence="2" type="ORF">BED41_05715</name>
</gene>
<evidence type="ECO:0000259" key="1">
    <source>
        <dbReference type="Pfam" id="PF04545"/>
    </source>
</evidence>
<organism evidence="2 3">
    <name type="scientific">Cloacibacillus porcorum</name>
    <dbReference type="NCBI Taxonomy" id="1197717"/>
    <lineage>
        <taxon>Bacteria</taxon>
        <taxon>Thermotogati</taxon>
        <taxon>Synergistota</taxon>
        <taxon>Synergistia</taxon>
        <taxon>Synergistales</taxon>
        <taxon>Synergistaceae</taxon>
        <taxon>Cloacibacillus</taxon>
    </lineage>
</organism>
<keyword evidence="3" id="KW-1185">Reference proteome</keyword>